<feature type="region of interest" description="Disordered" evidence="2">
    <location>
        <begin position="241"/>
        <end position="300"/>
    </location>
</feature>
<sequence length="1119" mass="124309">MRLRRLCETKSSGKSYVDEKTKEDYKAGGDRREILEIALVEALKKWGTSFSVYKKVKARPWRYNHEVEEFFVEDESTVTIRKSDLTKRTETTELEDCRSNVAPRGPDMDDDNGTTPNPAVLGEKVVTELEKYINALNNKLQAILDMMETLQDKRNPPPVERYQLIVDDLKRINEKMQELDCVGTLFDKGNFGTRKMWLKELFEKEKAAIKNPMADFLTVEVNYKRVKKDIMKAWRRAEEAAEEAVENNDEEDQEEEENEPEPPRKKRKGSKANKTAGAAPKPEAKPKADGNGKSKKKRWPSLKARRLAWQYSRGVPGWNALKLSSALVLIVVIFVLLEEGVSEVLREFGLSYDVPISRATVGSIEGFPFLKPSDYLARMELYEKEEAVFYDINKVIADDWAELQHSGINVDGVTVFPIILGIKADWSFHVDVANMERSYRKAGEAMIRSSFEEEIPLPWTAALTVTMLQFIEFLCGQYQKECDQDQRLRFIASAVKSGNYFMSQLYANDLWIPSAQAREISRAGKHFVSAYVYLAYLSSEVGEPKFPLKPKLHMVHEAAVALEIQSEESDFAYNPLAESCSIDEDFVGRVAFLTRPLPKAGAAPPCGSRDAPIAPTMLPRAVTTRLPRHSLTSTDQQTLIATTELDALLTPTRSLGSLGTPTHSPSAQVRHCTPEPRETRRSSPVAQLMGPLASPTQRTRSPARQVLIPGAVVVAPPAIHAMAPSFSAAVLPATPVPPLPQAPAETVPVPGAATVVAPPAEPIKAEKTQGSGPVIITVPSTKMLRPVGSRATVPMAGYCTPKEPMSPPRSRQPRARIQVMPPATPPRQKHRAVMPLGAAPTQPARPQSLLRAATSARSVEMLSPKDPQTPHLPMSQSLLVPSTRSTSPGRNLSPVRQMVPTLSQRTLHTQPALAVTPMTAPWSPLGMESRHLQSRSARPQLHQWGVPPEKWGIHFDQLLDLEQHQKFQRDWNTREVVSEIIWPETDFRKQSWAELSEDLLTDSEPGAWESERYTDLESSPQTSPMQSPVQSPAMAKNEAMSGAWESERYTDLESSPQTTPMQSPVQSPAMAKNEAMSGGLGNGDFVPQPNYSIAFPVIDIAGLPKALCNNVCVEAKRAE</sequence>
<reference evidence="4 5" key="2">
    <citation type="submission" date="2024-05" db="EMBL/GenBank/DDBJ databases">
        <authorList>
            <person name="Chen Y."/>
            <person name="Shah S."/>
            <person name="Dougan E. K."/>
            <person name="Thang M."/>
            <person name="Chan C."/>
        </authorList>
    </citation>
    <scope>NUCLEOTIDE SEQUENCE [LARGE SCALE GENOMIC DNA]</scope>
</reference>
<evidence type="ECO:0000256" key="1">
    <source>
        <dbReference type="SAM" id="Coils"/>
    </source>
</evidence>
<feature type="compositionally biased region" description="Polar residues" evidence="2">
    <location>
        <begin position="1016"/>
        <end position="1030"/>
    </location>
</feature>
<feature type="coiled-coil region" evidence="1">
    <location>
        <begin position="126"/>
        <end position="179"/>
    </location>
</feature>
<feature type="region of interest" description="Disordered" evidence="2">
    <location>
        <begin position="658"/>
        <end position="684"/>
    </location>
</feature>
<evidence type="ECO:0000256" key="2">
    <source>
        <dbReference type="SAM" id="MobiDB-lite"/>
    </source>
</evidence>
<feature type="compositionally biased region" description="Acidic residues" evidence="2">
    <location>
        <begin position="241"/>
        <end position="260"/>
    </location>
</feature>
<proteinExistence type="predicted"/>
<accession>A0A9P1DJF5</accession>
<feature type="compositionally biased region" description="Polar residues" evidence="2">
    <location>
        <begin position="658"/>
        <end position="667"/>
    </location>
</feature>
<feature type="compositionally biased region" description="Basic and acidic residues" evidence="2">
    <location>
        <begin position="672"/>
        <end position="681"/>
    </location>
</feature>
<feature type="region of interest" description="Disordered" evidence="2">
    <location>
        <begin position="794"/>
        <end position="814"/>
    </location>
</feature>
<protein>
    <submittedName>
        <fullName evidence="3">Uncharacterized protein</fullName>
    </submittedName>
</protein>
<dbReference type="AlphaFoldDB" id="A0A9P1DJF5"/>
<feature type="compositionally biased region" description="Basic and acidic residues" evidence="2">
    <location>
        <begin position="282"/>
        <end position="292"/>
    </location>
</feature>
<feature type="region of interest" description="Disordered" evidence="2">
    <location>
        <begin position="862"/>
        <end position="894"/>
    </location>
</feature>
<dbReference type="Proteomes" id="UP001152797">
    <property type="component" value="Unassembled WGS sequence"/>
</dbReference>
<dbReference type="EMBL" id="CAMXCT020004913">
    <property type="protein sequence ID" value="CAL1164145.1"/>
    <property type="molecule type" value="Genomic_DNA"/>
</dbReference>
<evidence type="ECO:0000313" key="5">
    <source>
        <dbReference type="Proteomes" id="UP001152797"/>
    </source>
</evidence>
<feature type="compositionally biased region" description="Polar residues" evidence="2">
    <location>
        <begin position="1052"/>
        <end position="1066"/>
    </location>
</feature>
<organism evidence="3">
    <name type="scientific">Cladocopium goreaui</name>
    <dbReference type="NCBI Taxonomy" id="2562237"/>
    <lineage>
        <taxon>Eukaryota</taxon>
        <taxon>Sar</taxon>
        <taxon>Alveolata</taxon>
        <taxon>Dinophyceae</taxon>
        <taxon>Suessiales</taxon>
        <taxon>Symbiodiniaceae</taxon>
        <taxon>Cladocopium</taxon>
    </lineage>
</organism>
<name>A0A9P1DJF5_9DINO</name>
<comment type="caution">
    <text evidence="3">The sequence shown here is derived from an EMBL/GenBank/DDBJ whole genome shotgun (WGS) entry which is preliminary data.</text>
</comment>
<keyword evidence="1" id="KW-0175">Coiled coil</keyword>
<keyword evidence="5" id="KW-1185">Reference proteome</keyword>
<feature type="region of interest" description="Disordered" evidence="2">
    <location>
        <begin position="1003"/>
        <end position="1076"/>
    </location>
</feature>
<reference evidence="3" key="1">
    <citation type="submission" date="2022-10" db="EMBL/GenBank/DDBJ databases">
        <authorList>
            <person name="Chen Y."/>
            <person name="Dougan E. K."/>
            <person name="Chan C."/>
            <person name="Rhodes N."/>
            <person name="Thang M."/>
        </authorList>
    </citation>
    <scope>NUCLEOTIDE SEQUENCE</scope>
</reference>
<dbReference type="OrthoDB" id="439145at2759"/>
<dbReference type="EMBL" id="CAMXCT030004913">
    <property type="protein sequence ID" value="CAL4798082.1"/>
    <property type="molecule type" value="Genomic_DNA"/>
</dbReference>
<evidence type="ECO:0000313" key="4">
    <source>
        <dbReference type="EMBL" id="CAL4798082.1"/>
    </source>
</evidence>
<feature type="compositionally biased region" description="Polar residues" evidence="2">
    <location>
        <begin position="874"/>
        <end position="890"/>
    </location>
</feature>
<dbReference type="EMBL" id="CAMXCT010004913">
    <property type="protein sequence ID" value="CAI4010770.1"/>
    <property type="molecule type" value="Genomic_DNA"/>
</dbReference>
<gene>
    <name evidence="3" type="ORF">C1SCF055_LOCUS36005</name>
</gene>
<evidence type="ECO:0000313" key="3">
    <source>
        <dbReference type="EMBL" id="CAI4010770.1"/>
    </source>
</evidence>